<keyword evidence="8" id="KW-1185">Reference proteome</keyword>
<protein>
    <submittedName>
        <fullName evidence="7">TetR/AcrR family transcriptional regulator C-terminal domain-containing protein</fullName>
    </submittedName>
</protein>
<dbReference type="Gene3D" id="1.10.10.60">
    <property type="entry name" value="Homeodomain-like"/>
    <property type="match status" value="1"/>
</dbReference>
<reference evidence="7 8" key="1">
    <citation type="submission" date="2022-04" db="EMBL/GenBank/DDBJ databases">
        <title>Genome draft of Actinomadura sp. ATCC 31491.</title>
        <authorList>
            <person name="Shi X."/>
            <person name="Du Y."/>
        </authorList>
    </citation>
    <scope>NUCLEOTIDE SEQUENCE [LARGE SCALE GENOMIC DNA]</scope>
    <source>
        <strain evidence="7 8">ATCC 31491</strain>
    </source>
</reference>
<dbReference type="InterPro" id="IPR001647">
    <property type="entry name" value="HTH_TetR"/>
</dbReference>
<dbReference type="InterPro" id="IPR036271">
    <property type="entry name" value="Tet_transcr_reg_TetR-rel_C_sf"/>
</dbReference>
<dbReference type="PRINTS" id="PR00400">
    <property type="entry name" value="TETREPRESSOR"/>
</dbReference>
<dbReference type="SUPFAM" id="SSF46689">
    <property type="entry name" value="Homeodomain-like"/>
    <property type="match status" value="1"/>
</dbReference>
<keyword evidence="2" id="KW-0805">Transcription regulation</keyword>
<evidence type="ECO:0000256" key="5">
    <source>
        <dbReference type="PROSITE-ProRule" id="PRU00335"/>
    </source>
</evidence>
<dbReference type="Pfam" id="PF00440">
    <property type="entry name" value="TetR_N"/>
    <property type="match status" value="1"/>
</dbReference>
<accession>A0ABT0FYT3</accession>
<dbReference type="Pfam" id="PF02909">
    <property type="entry name" value="TetR_C_1"/>
    <property type="match status" value="1"/>
</dbReference>
<dbReference type="PANTHER" id="PTHR30055:SF151">
    <property type="entry name" value="TRANSCRIPTIONAL REGULATORY PROTEIN"/>
    <property type="match status" value="1"/>
</dbReference>
<dbReference type="PROSITE" id="PS50977">
    <property type="entry name" value="HTH_TETR_2"/>
    <property type="match status" value="1"/>
</dbReference>
<evidence type="ECO:0000259" key="6">
    <source>
        <dbReference type="PROSITE" id="PS50977"/>
    </source>
</evidence>
<dbReference type="RefSeq" id="WP_242373546.1">
    <property type="nucleotide sequence ID" value="NZ_JAKRKC020000001.1"/>
</dbReference>
<sequence length="223" mass="23717">MGLERAAIVETALRLLNETGLDGLTLRRLAAELDVRAPALYWHFANKQELLDAMAARMAAGMRAVDGGGGWREALRGFARGLRATLNAYRDGARLAAGTRPSPELFASTERSVAALESAGFPAADAVQAMITLSGYVGGFVLEEQSDRTRPDAGDGPPDLAEFARAYPRLAAGLAAIGDPQGERSFDRGLELILDGLELRLRSYATREAGADQVSQAEGETAR</sequence>
<dbReference type="PANTHER" id="PTHR30055">
    <property type="entry name" value="HTH-TYPE TRANSCRIPTIONAL REGULATOR RUTR"/>
    <property type="match status" value="1"/>
</dbReference>
<gene>
    <name evidence="7" type="ORF">MF672_027520</name>
</gene>
<keyword evidence="3 5" id="KW-0238">DNA-binding</keyword>
<dbReference type="InterPro" id="IPR050109">
    <property type="entry name" value="HTH-type_TetR-like_transc_reg"/>
</dbReference>
<keyword evidence="1" id="KW-0678">Repressor</keyword>
<evidence type="ECO:0000313" key="7">
    <source>
        <dbReference type="EMBL" id="MCK2217512.1"/>
    </source>
</evidence>
<evidence type="ECO:0000256" key="4">
    <source>
        <dbReference type="ARBA" id="ARBA00023163"/>
    </source>
</evidence>
<dbReference type="InterPro" id="IPR003012">
    <property type="entry name" value="Tet_transcr_reg_TetR"/>
</dbReference>
<dbReference type="SUPFAM" id="SSF48498">
    <property type="entry name" value="Tetracyclin repressor-like, C-terminal domain"/>
    <property type="match status" value="1"/>
</dbReference>
<dbReference type="Proteomes" id="UP001317259">
    <property type="component" value="Unassembled WGS sequence"/>
</dbReference>
<evidence type="ECO:0000256" key="1">
    <source>
        <dbReference type="ARBA" id="ARBA00022491"/>
    </source>
</evidence>
<evidence type="ECO:0000256" key="3">
    <source>
        <dbReference type="ARBA" id="ARBA00023125"/>
    </source>
</evidence>
<feature type="DNA-binding region" description="H-T-H motif" evidence="5">
    <location>
        <begin position="25"/>
        <end position="44"/>
    </location>
</feature>
<dbReference type="EMBL" id="JAKRKC020000001">
    <property type="protein sequence ID" value="MCK2217512.1"/>
    <property type="molecule type" value="Genomic_DNA"/>
</dbReference>
<evidence type="ECO:0000313" key="8">
    <source>
        <dbReference type="Proteomes" id="UP001317259"/>
    </source>
</evidence>
<keyword evidence="4" id="KW-0804">Transcription</keyword>
<organism evidence="7 8">
    <name type="scientific">Actinomadura luzonensis</name>
    <dbReference type="NCBI Taxonomy" id="2805427"/>
    <lineage>
        <taxon>Bacteria</taxon>
        <taxon>Bacillati</taxon>
        <taxon>Actinomycetota</taxon>
        <taxon>Actinomycetes</taxon>
        <taxon>Streptosporangiales</taxon>
        <taxon>Thermomonosporaceae</taxon>
        <taxon>Actinomadura</taxon>
    </lineage>
</organism>
<evidence type="ECO:0000256" key="2">
    <source>
        <dbReference type="ARBA" id="ARBA00023015"/>
    </source>
</evidence>
<dbReference type="InterPro" id="IPR009057">
    <property type="entry name" value="Homeodomain-like_sf"/>
</dbReference>
<name>A0ABT0FYT3_9ACTN</name>
<dbReference type="InterPro" id="IPR004111">
    <property type="entry name" value="Repressor_TetR_C"/>
</dbReference>
<comment type="caution">
    <text evidence="7">The sequence shown here is derived from an EMBL/GenBank/DDBJ whole genome shotgun (WGS) entry which is preliminary data.</text>
</comment>
<feature type="domain" description="HTH tetR-type" evidence="6">
    <location>
        <begin position="2"/>
        <end position="62"/>
    </location>
</feature>
<dbReference type="PRINTS" id="PR00455">
    <property type="entry name" value="HTHTETR"/>
</dbReference>
<proteinExistence type="predicted"/>
<dbReference type="Gene3D" id="1.10.357.10">
    <property type="entry name" value="Tetracycline Repressor, domain 2"/>
    <property type="match status" value="1"/>
</dbReference>